<dbReference type="InterPro" id="IPR016036">
    <property type="entry name" value="Malonyl_transacylase_ACP-bd"/>
</dbReference>
<protein>
    <submittedName>
        <fullName evidence="11">6-deoxyerythronolide-B synthase</fullName>
        <ecNumber evidence="11">2.3.1.94</ecNumber>
    </submittedName>
</protein>
<dbReference type="Pfam" id="PF16197">
    <property type="entry name" value="KAsynt_C_assoc"/>
    <property type="match status" value="1"/>
</dbReference>
<dbReference type="InterPro" id="IPR020841">
    <property type="entry name" value="PKS_Beta-ketoAc_synthase_dom"/>
</dbReference>
<gene>
    <name evidence="11" type="ordered locus">FraEuI1c_3089</name>
</gene>
<dbReference type="InterPro" id="IPR036736">
    <property type="entry name" value="ACP-like_sf"/>
</dbReference>
<dbReference type="PROSITE" id="PS50075">
    <property type="entry name" value="CARRIER"/>
    <property type="match status" value="1"/>
</dbReference>
<sequence>MSDEKIRDLLKRVTIDLHRAQRRLRDTEAAAGEPIAIVGIGCRFPGGVRDAESLWELVAAGGDAVGELPRDRGWDVDGLYHPDPSHTGTSYSRHGGFLYDAAGFDAAFFGMSPREAAATDPQQRLLLEVAWETIENAGLDPADLRGSDTGVFAGITAQGYGAGASAESEGYALIGTTGSVASGRIAYTLGLEGPAISLDTACSSSLVAIHQASRALRAGDCRLALAGGVTVMATPSTFIEFSRQRGLAPDGRCKSFAAAADGTGWGEGVGLLLLERLSDARRLGHRIHAVVRGSAINQDGTSSQLTAPNGLAQQRVIRQALAAARLSPADVSALEGHGTGTTLGDPIEAQALLATYGQGRPAEAPLWLGSVKSNLGHTQAAAGVAGIIKLVGALRHGLLPKTLHVDKPTPDVDWDAGAVRLLTEPRPWPAGAEPRRAAVSSFGVSGTNAHLILEEAPEPEPGLPGAERPAAVPAQRTADPAAATASGSPSPRLDDAGAAPSGPPPVAAVGAVRPPWVLTARDPDALAAVAGQLAAHVRAHPELDVAAVAHALDRRARHARRAVVIPDPERSEPADAYLAALDGLAAGEQPAGLVLGQAREPGRVVFVLPGQGAQWDGMTTDLLETSPRYAHHLHQAADALAPYIDWSLLDVLYQRPGAPTLDRVDVVQPALWAITTSLAELWKAHGITPDAVLGHSQGEIAAATTAGILTLDDAARIVTRRSQIISRLAGTGAMASIPLPANAVQAHLDAGRVTGLSIAAVNGPRTTVVSGDATAVGELVEHYTAQGIRARVIPVDYASHSPAVEPLRTDLVAALGEITTQPTEVAFYSTVTAAVADPGTLSADYWYRNLRQPVRFADTARALLADGHTTYLEVSPHPVLTTTLTDTLEDAATVAPTLRRGEATLTRFHTSLADAHTHGTPVGWNPDPVPRTEPVDLPPYPFQHQPYWITPASQAARAGHTDQFWNTVHTGDPDALATLLGSADPATHTALNAALPALTTWHRAHTTRATIDNWRYRVAWRPVTPSPGRVPGHWLLAAPADRADAPATQALVRALVERGARVTTVRVGADVERAAVAAAIRSALAAADASPTERVAGVLSVLGLRSDLLPDHPSVPWGLGATVGLIQALHDLGLDTPVWLTTSGAVTTGPGDAVREPEQAMVWGLGPVLAAENPAGFGGLIDLPAEVDERAAARVADLLGGHHGETELAIRAGAVHARRLVRAPATETDTATYTPTGTTLVTGATGAIGQHLARWLAHNGAPHLLLLSQRGPDHPDAARLTHDLAQNGTHVTLLAGDIADPHHLTHALTHIPPNAPLTAIYHTAAILDDALTTDLTLTQINNTTRVKVDGARNLHHHTHSLTHFVLFSSMAGISGITGQGNYAPGNAYLDALAHHRRHHHQPATSIGWTHWAKAGDGTGDSARGIAPAHVETRLARRGLTLLPPAAALTALHHPLTHDTTHLVIADLDWNAFGRDQPGQLTAELRTAPAPRSGTASTEAARPGSARDAAGRLSEELATLPPARRAARLRTLVRAEASAVLGHRSTDRLEPTTSFRDLGFDSLTAVELCNRLRTASGLALPSTLIFDYPSPDSLAEYLAKRLALDAAENAAAGGEDVLGQLDRLEAALATASLDDATQERAAARLRELADAWGLPSGRPDQSRAEALGAQLSETSDDELIDLLGRRFGIS</sequence>
<dbReference type="Pfam" id="PF00109">
    <property type="entry name" value="ketoacyl-synt"/>
    <property type="match status" value="1"/>
</dbReference>
<dbReference type="NCBIfam" id="NF045894">
    <property type="entry name" value="PKS_plus_SDR"/>
    <property type="match status" value="1"/>
</dbReference>
<dbReference type="InterPro" id="IPR001227">
    <property type="entry name" value="Ac_transferase_dom_sf"/>
</dbReference>
<dbReference type="EC" id="2.3.1.94" evidence="11"/>
<dbReference type="HOGENOM" id="CLU_000022_35_2_11"/>
<dbReference type="InterPro" id="IPR009081">
    <property type="entry name" value="PP-bd_ACP"/>
</dbReference>
<dbReference type="FunFam" id="3.40.366.10:FF:000002">
    <property type="entry name" value="Probable polyketide synthase 2"/>
    <property type="match status" value="1"/>
</dbReference>
<dbReference type="SMART" id="SM01294">
    <property type="entry name" value="PKS_PP_betabranch"/>
    <property type="match status" value="1"/>
</dbReference>
<proteinExistence type="predicted"/>
<dbReference type="PROSITE" id="PS00606">
    <property type="entry name" value="KS3_1"/>
    <property type="match status" value="1"/>
</dbReference>
<dbReference type="Gene3D" id="6.10.140.1830">
    <property type="match status" value="1"/>
</dbReference>
<dbReference type="SMART" id="SM00825">
    <property type="entry name" value="PKS_KS"/>
    <property type="match status" value="1"/>
</dbReference>
<dbReference type="SUPFAM" id="SSF55048">
    <property type="entry name" value="Probable ACP-binding domain of malonyl-CoA ACP transacylase"/>
    <property type="match status" value="1"/>
</dbReference>
<feature type="domain" description="Ketosynthase family 3 (KS3)" evidence="10">
    <location>
        <begin position="32"/>
        <end position="455"/>
    </location>
</feature>
<dbReference type="InterPro" id="IPR016035">
    <property type="entry name" value="Acyl_Trfase/lysoPLipase"/>
</dbReference>
<dbReference type="InterPro" id="IPR057326">
    <property type="entry name" value="KR_dom"/>
</dbReference>
<dbReference type="InterPro" id="IPR050091">
    <property type="entry name" value="PKS_NRPS_Biosynth_Enz"/>
</dbReference>
<evidence type="ECO:0000313" key="12">
    <source>
        <dbReference type="Proteomes" id="UP000002484"/>
    </source>
</evidence>
<dbReference type="EMBL" id="CP002299">
    <property type="protein sequence ID" value="ADP81112.1"/>
    <property type="molecule type" value="Genomic_DNA"/>
</dbReference>
<evidence type="ECO:0000256" key="3">
    <source>
        <dbReference type="ARBA" id="ARBA00022553"/>
    </source>
</evidence>
<dbReference type="PROSITE" id="PS52004">
    <property type="entry name" value="KS3_2"/>
    <property type="match status" value="1"/>
</dbReference>
<dbReference type="InterPro" id="IPR032821">
    <property type="entry name" value="PKS_assoc"/>
</dbReference>
<dbReference type="PANTHER" id="PTHR43775">
    <property type="entry name" value="FATTY ACID SYNTHASE"/>
    <property type="match status" value="1"/>
</dbReference>
<keyword evidence="12" id="KW-1185">Reference proteome</keyword>
<dbReference type="Gene3D" id="1.10.1200.10">
    <property type="entry name" value="ACP-like"/>
    <property type="match status" value="1"/>
</dbReference>
<dbReference type="eggNOG" id="COG3321">
    <property type="taxonomic scope" value="Bacteria"/>
</dbReference>
<dbReference type="SUPFAM" id="SSF52151">
    <property type="entry name" value="FabD/lysophospholipase-like"/>
    <property type="match status" value="1"/>
</dbReference>
<evidence type="ECO:0000313" key="11">
    <source>
        <dbReference type="EMBL" id="ADP81112.1"/>
    </source>
</evidence>
<dbReference type="GO" id="GO:0006633">
    <property type="term" value="P:fatty acid biosynthetic process"/>
    <property type="evidence" value="ECO:0007669"/>
    <property type="project" value="InterPro"/>
</dbReference>
<feature type="domain" description="Carrier" evidence="9">
    <location>
        <begin position="1526"/>
        <end position="1601"/>
    </location>
</feature>
<organism evidence="11 12">
    <name type="scientific">Pseudofrankia inefficax (strain DSM 45817 / CECT 9037 / DDB 130130 / EuI1c)</name>
    <name type="common">Frankia inefficax</name>
    <dbReference type="NCBI Taxonomy" id="298654"/>
    <lineage>
        <taxon>Bacteria</taxon>
        <taxon>Bacillati</taxon>
        <taxon>Actinomycetota</taxon>
        <taxon>Actinomycetes</taxon>
        <taxon>Frankiales</taxon>
        <taxon>Frankiaceae</taxon>
        <taxon>Pseudofrankia</taxon>
    </lineage>
</organism>
<keyword evidence="7 11" id="KW-0012">Acyltransferase</keyword>
<evidence type="ECO:0000259" key="10">
    <source>
        <dbReference type="PROSITE" id="PS52004"/>
    </source>
</evidence>
<dbReference type="RefSeq" id="WP_013424230.1">
    <property type="nucleotide sequence ID" value="NC_014666.1"/>
</dbReference>
<name>E3JCX3_PSEI1</name>
<dbReference type="Gene3D" id="3.40.47.10">
    <property type="match status" value="1"/>
</dbReference>
<dbReference type="SUPFAM" id="SSF47336">
    <property type="entry name" value="ACP-like"/>
    <property type="match status" value="1"/>
</dbReference>
<accession>E3JCX3</accession>
<dbReference type="InterPro" id="IPR036291">
    <property type="entry name" value="NAD(P)-bd_dom_sf"/>
</dbReference>
<comment type="cofactor">
    <cofactor evidence="1">
        <name>pantetheine 4'-phosphate</name>
        <dbReference type="ChEBI" id="CHEBI:47942"/>
    </cofactor>
</comment>
<dbReference type="SMART" id="SM00823">
    <property type="entry name" value="PKS_PP"/>
    <property type="match status" value="1"/>
</dbReference>
<dbReference type="PANTHER" id="PTHR43775:SF51">
    <property type="entry name" value="INACTIVE PHENOLPHTHIOCEROL SYNTHESIS POLYKETIDE SYNTHASE TYPE I PKS1-RELATED"/>
    <property type="match status" value="1"/>
</dbReference>
<dbReference type="SUPFAM" id="SSF51735">
    <property type="entry name" value="NAD(P)-binding Rossmann-fold domains"/>
    <property type="match status" value="2"/>
</dbReference>
<evidence type="ECO:0000256" key="8">
    <source>
        <dbReference type="SAM" id="MobiDB-lite"/>
    </source>
</evidence>
<dbReference type="GO" id="GO:0031177">
    <property type="term" value="F:phosphopantetheine binding"/>
    <property type="evidence" value="ECO:0007669"/>
    <property type="project" value="InterPro"/>
</dbReference>
<dbReference type="InterPro" id="IPR041618">
    <property type="entry name" value="PKS_DE"/>
</dbReference>
<dbReference type="Gene3D" id="3.40.50.720">
    <property type="entry name" value="NAD(P)-binding Rossmann-like Domain"/>
    <property type="match status" value="1"/>
</dbReference>
<dbReference type="CDD" id="cd08952">
    <property type="entry name" value="KR_1_SDR_x"/>
    <property type="match status" value="1"/>
</dbReference>
<dbReference type="Gene3D" id="3.30.70.3290">
    <property type="match status" value="1"/>
</dbReference>
<keyword evidence="3" id="KW-0597">Phosphoprotein</keyword>
<feature type="compositionally biased region" description="Low complexity" evidence="8">
    <location>
        <begin position="463"/>
        <end position="500"/>
    </location>
</feature>
<dbReference type="InterPro" id="IPR013968">
    <property type="entry name" value="PKS_KR"/>
</dbReference>
<evidence type="ECO:0000256" key="1">
    <source>
        <dbReference type="ARBA" id="ARBA00001957"/>
    </source>
</evidence>
<dbReference type="GO" id="GO:0004312">
    <property type="term" value="F:fatty acid synthase activity"/>
    <property type="evidence" value="ECO:0007669"/>
    <property type="project" value="TreeGrafter"/>
</dbReference>
<dbReference type="FunFam" id="3.40.47.10:FF:000019">
    <property type="entry name" value="Polyketide synthase type I"/>
    <property type="match status" value="1"/>
</dbReference>
<dbReference type="InParanoid" id="E3JCX3"/>
<dbReference type="STRING" id="298654.FraEuI1c_3089"/>
<dbReference type="InterPro" id="IPR014031">
    <property type="entry name" value="Ketoacyl_synth_C"/>
</dbReference>
<dbReference type="Pfam" id="PF00698">
    <property type="entry name" value="Acyl_transf_1"/>
    <property type="match status" value="1"/>
</dbReference>
<dbReference type="PROSITE" id="PS00012">
    <property type="entry name" value="PHOSPHOPANTETHEINE"/>
    <property type="match status" value="1"/>
</dbReference>
<dbReference type="Gene3D" id="3.40.366.10">
    <property type="entry name" value="Malonyl-Coenzyme A Acyl Carrier Protein, domain 2"/>
    <property type="match status" value="1"/>
</dbReference>
<dbReference type="Pfam" id="PF18369">
    <property type="entry name" value="PKS_DE"/>
    <property type="match status" value="1"/>
</dbReference>
<dbReference type="GO" id="GO:0033068">
    <property type="term" value="P:macrolide biosynthetic process"/>
    <property type="evidence" value="ECO:0007669"/>
    <property type="project" value="UniProtKB-ARBA"/>
</dbReference>
<dbReference type="InterPro" id="IPR020806">
    <property type="entry name" value="PKS_PP-bd"/>
</dbReference>
<dbReference type="SMART" id="SM00827">
    <property type="entry name" value="PKS_AT"/>
    <property type="match status" value="1"/>
</dbReference>
<keyword evidence="2" id="KW-0596">Phosphopantetheine</keyword>
<evidence type="ECO:0000256" key="5">
    <source>
        <dbReference type="ARBA" id="ARBA00023194"/>
    </source>
</evidence>
<feature type="region of interest" description="Disordered" evidence="8">
    <location>
        <begin position="1484"/>
        <end position="1516"/>
    </location>
</feature>
<keyword evidence="6" id="KW-0511">Multifunctional enzyme</keyword>
<dbReference type="OrthoDB" id="9778690at2"/>
<dbReference type="Pfam" id="PF00550">
    <property type="entry name" value="PP-binding"/>
    <property type="match status" value="1"/>
</dbReference>
<dbReference type="InterPro" id="IPR015083">
    <property type="entry name" value="NorB/c/GfsB-D-like_docking"/>
</dbReference>
<dbReference type="CDD" id="cd00833">
    <property type="entry name" value="PKS"/>
    <property type="match status" value="1"/>
</dbReference>
<dbReference type="SMART" id="SM00822">
    <property type="entry name" value="PKS_KR"/>
    <property type="match status" value="1"/>
</dbReference>
<reference evidence="11 12" key="1">
    <citation type="submission" date="2010-10" db="EMBL/GenBank/DDBJ databases">
        <title>Complete sequence of Frankia sp. EuI1c.</title>
        <authorList>
            <consortium name="US DOE Joint Genome Institute"/>
            <person name="Lucas S."/>
            <person name="Copeland A."/>
            <person name="Lapidus A."/>
            <person name="Cheng J.-F."/>
            <person name="Bruce D."/>
            <person name="Goodwin L."/>
            <person name="Pitluck S."/>
            <person name="Chertkov O."/>
            <person name="Detter J.C."/>
            <person name="Han C."/>
            <person name="Tapia R."/>
            <person name="Land M."/>
            <person name="Hauser L."/>
            <person name="Jeffries C."/>
            <person name="Kyrpides N."/>
            <person name="Ivanova N."/>
            <person name="Mikhailova N."/>
            <person name="Beauchemin N."/>
            <person name="Sen A."/>
            <person name="Sur S.A."/>
            <person name="Gtari M."/>
            <person name="Wall L."/>
            <person name="Tisa L."/>
            <person name="Woyke T."/>
        </authorList>
    </citation>
    <scope>NUCLEOTIDE SEQUENCE [LARGE SCALE GENOMIC DNA]</scope>
    <source>
        <strain evidence="12">DSM 45817 / CECT 9037 / EuI1c</strain>
    </source>
</reference>
<keyword evidence="4 11" id="KW-0808">Transferase</keyword>
<dbReference type="KEGG" id="fri:FraEuI1c_3089"/>
<evidence type="ECO:0000256" key="2">
    <source>
        <dbReference type="ARBA" id="ARBA00022450"/>
    </source>
</evidence>
<dbReference type="InterPro" id="IPR006162">
    <property type="entry name" value="Ppantetheine_attach_site"/>
</dbReference>
<feature type="region of interest" description="Disordered" evidence="8">
    <location>
        <begin position="456"/>
        <end position="507"/>
    </location>
</feature>
<dbReference type="FunFam" id="1.10.1200.10:FF:000007">
    <property type="entry name" value="Probable polyketide synthase pks17"/>
    <property type="match status" value="1"/>
</dbReference>
<dbReference type="InterPro" id="IPR014043">
    <property type="entry name" value="Acyl_transferase_dom"/>
</dbReference>
<keyword evidence="5" id="KW-0045">Antibiotic biosynthesis</keyword>
<evidence type="ECO:0000256" key="7">
    <source>
        <dbReference type="ARBA" id="ARBA00023315"/>
    </source>
</evidence>
<evidence type="ECO:0000259" key="9">
    <source>
        <dbReference type="PROSITE" id="PS50075"/>
    </source>
</evidence>
<dbReference type="Pfam" id="PF08990">
    <property type="entry name" value="Docking"/>
    <property type="match status" value="1"/>
</dbReference>
<evidence type="ECO:0000256" key="6">
    <source>
        <dbReference type="ARBA" id="ARBA00023268"/>
    </source>
</evidence>
<dbReference type="InterPro" id="IPR018201">
    <property type="entry name" value="Ketoacyl_synth_AS"/>
</dbReference>
<dbReference type="InterPro" id="IPR016039">
    <property type="entry name" value="Thiolase-like"/>
</dbReference>
<evidence type="ECO:0000256" key="4">
    <source>
        <dbReference type="ARBA" id="ARBA00022679"/>
    </source>
</evidence>
<dbReference type="GO" id="GO:0004315">
    <property type="term" value="F:3-oxoacyl-[acyl-carrier-protein] synthase activity"/>
    <property type="evidence" value="ECO:0007669"/>
    <property type="project" value="InterPro"/>
</dbReference>
<dbReference type="Pfam" id="PF02801">
    <property type="entry name" value="Ketoacyl-synt_C"/>
    <property type="match status" value="1"/>
</dbReference>
<dbReference type="Pfam" id="PF08659">
    <property type="entry name" value="KR"/>
    <property type="match status" value="1"/>
</dbReference>
<dbReference type="SUPFAM" id="SSF53901">
    <property type="entry name" value="Thiolase-like"/>
    <property type="match status" value="1"/>
</dbReference>
<dbReference type="InterPro" id="IPR014030">
    <property type="entry name" value="Ketoacyl_synth_N"/>
</dbReference>
<dbReference type="Proteomes" id="UP000002484">
    <property type="component" value="Chromosome"/>
</dbReference>
<dbReference type="GO" id="GO:0047879">
    <property type="term" value="F:erythronolide synthase activity"/>
    <property type="evidence" value="ECO:0007669"/>
    <property type="project" value="UniProtKB-EC"/>
</dbReference>